<proteinExistence type="predicted"/>
<dbReference type="PANTHER" id="PTHR34610">
    <property type="entry name" value="SSL7007 PROTEIN"/>
    <property type="match status" value="1"/>
</dbReference>
<gene>
    <name evidence="2" type="ORF">COT75_03475</name>
</gene>
<dbReference type="Pfam" id="PF13470">
    <property type="entry name" value="PIN_3"/>
    <property type="match status" value="1"/>
</dbReference>
<evidence type="ECO:0000313" key="2">
    <source>
        <dbReference type="EMBL" id="PIS09043.1"/>
    </source>
</evidence>
<reference evidence="3" key="1">
    <citation type="submission" date="2017-09" db="EMBL/GenBank/DDBJ databases">
        <title>Depth-based differentiation of microbial function through sediment-hosted aquifers and enrichment of novel symbionts in the deep terrestrial subsurface.</title>
        <authorList>
            <person name="Probst A.J."/>
            <person name="Ladd B."/>
            <person name="Jarett J.K."/>
            <person name="Geller-Mcgrath D.E."/>
            <person name="Sieber C.M.K."/>
            <person name="Emerson J.B."/>
            <person name="Anantharaman K."/>
            <person name="Thomas B.C."/>
            <person name="Malmstrom R."/>
            <person name="Stieglmeier M."/>
            <person name="Klingl A."/>
            <person name="Woyke T."/>
            <person name="Ryan C.M."/>
            <person name="Banfield J.F."/>
        </authorList>
    </citation>
    <scope>NUCLEOTIDE SEQUENCE [LARGE SCALE GENOMIC DNA]</scope>
</reference>
<dbReference type="NCBIfam" id="TIGR00305">
    <property type="entry name" value="putative toxin-antitoxin system toxin component, PIN family"/>
    <property type="match status" value="1"/>
</dbReference>
<accession>A0A2H0W8R3</accession>
<comment type="caution">
    <text evidence="2">The sequence shown here is derived from an EMBL/GenBank/DDBJ whole genome shotgun (WGS) entry which is preliminary data.</text>
</comment>
<dbReference type="InterPro" id="IPR002716">
    <property type="entry name" value="PIN_dom"/>
</dbReference>
<feature type="domain" description="PIN" evidence="1">
    <location>
        <begin position="2"/>
        <end position="112"/>
    </location>
</feature>
<name>A0A2H0W8R3_9BACT</name>
<organism evidence="2 3">
    <name type="scientific">Candidatus Beckwithbacteria bacterium CG10_big_fil_rev_8_21_14_0_10_34_10</name>
    <dbReference type="NCBI Taxonomy" id="1974495"/>
    <lineage>
        <taxon>Bacteria</taxon>
        <taxon>Candidatus Beckwithiibacteriota</taxon>
    </lineage>
</organism>
<evidence type="ECO:0000259" key="1">
    <source>
        <dbReference type="Pfam" id="PF13470"/>
    </source>
</evidence>
<evidence type="ECO:0000313" key="3">
    <source>
        <dbReference type="Proteomes" id="UP000230093"/>
    </source>
</evidence>
<dbReference type="EMBL" id="PEZT01000021">
    <property type="protein sequence ID" value="PIS09043.1"/>
    <property type="molecule type" value="Genomic_DNA"/>
</dbReference>
<protein>
    <submittedName>
        <fullName evidence="2">Putative toxin-antitoxin system toxin component, PIN family</fullName>
    </submittedName>
</protein>
<dbReference type="InterPro" id="IPR029060">
    <property type="entry name" value="PIN-like_dom_sf"/>
</dbReference>
<sequence length="137" mass="16111">MRVVLDANVFVGFCLAHSLILTKILELWQKKKILVYLSPEIKAEILRVFLYPKIKKYFNYQHFRVVKYLLNKQTMMVYPKKKIDICKDSFDNMYLECSQVSQAEFLITGDKKHLLSLENFGKTKIVSPAQFVKGLEK</sequence>
<dbReference type="SUPFAM" id="SSF88723">
    <property type="entry name" value="PIN domain-like"/>
    <property type="match status" value="1"/>
</dbReference>
<dbReference type="AlphaFoldDB" id="A0A2H0W8R3"/>
<dbReference type="InterPro" id="IPR002850">
    <property type="entry name" value="PIN_toxin-like"/>
</dbReference>
<dbReference type="Proteomes" id="UP000230093">
    <property type="component" value="Unassembled WGS sequence"/>
</dbReference>
<dbReference type="PANTHER" id="PTHR34610:SF3">
    <property type="entry name" value="SSL7007 PROTEIN"/>
    <property type="match status" value="1"/>
</dbReference>